<sequence length="493" mass="51072">MTHASTTPPTGPASGGRRLYPVTEADSGNGTADGRPDTPIAQAQRGNGTAAVVALPERQTATADGSVGQADAAALDAAAAGQIARARLWLPSIESVAFDCYLGNLADRMDPHTEADPVGVLASLVSAAGVYLGPGPHLQLGFERHPLLVWPLLIGATGLGRKGTATNAALTLVGMADNSFRASNVHSGLSTGEGLAAVFAADAEDGKAGSKPRLLPEGDCRLLAEEPEWATVMARMKREGNTLSATLRAAWEGGNLSTLNVDARMARQSHLGIVAHITPGEFTAKVSASDLAGGTYNRFLPVAVAASKFFPAAPDAQLMTELAASLAERLRRASQLGALGCTEAAELEWKRLQLEFTGHLGRDRPQVDEFISRAGVTCLRIAAIYAALDRTDRITPAHMAAAAALVRYSIASARSVLAPNDAAAKVLAYVTAAGPDGCTATEITKEVFKGNTKRAGVDVTQLLGQLCEAGRLTSATRPGKGRPTVLYTAVTSP</sequence>
<evidence type="ECO:0008006" key="4">
    <source>
        <dbReference type="Google" id="ProtNLM"/>
    </source>
</evidence>
<keyword evidence="3" id="KW-1185">Reference proteome</keyword>
<feature type="region of interest" description="Disordered" evidence="1">
    <location>
        <begin position="1"/>
        <end position="47"/>
    </location>
</feature>
<evidence type="ECO:0000256" key="1">
    <source>
        <dbReference type="SAM" id="MobiDB-lite"/>
    </source>
</evidence>
<evidence type="ECO:0000313" key="2">
    <source>
        <dbReference type="EMBL" id="GAA3621048.1"/>
    </source>
</evidence>
<proteinExistence type="predicted"/>
<dbReference type="EMBL" id="BAABBE010000001">
    <property type="protein sequence ID" value="GAA3621048.1"/>
    <property type="molecule type" value="Genomic_DNA"/>
</dbReference>
<accession>A0ABP6ZWT1</accession>
<protein>
    <recommendedName>
        <fullName evidence="4">DUF3987 domain-containing protein</fullName>
    </recommendedName>
</protein>
<dbReference type="Proteomes" id="UP001500711">
    <property type="component" value="Unassembled WGS sequence"/>
</dbReference>
<name>A0ABP6ZWT1_9PSEU</name>
<dbReference type="InterPro" id="IPR025048">
    <property type="entry name" value="DUF3987"/>
</dbReference>
<comment type="caution">
    <text evidence="2">The sequence shown here is derived from an EMBL/GenBank/DDBJ whole genome shotgun (WGS) entry which is preliminary data.</text>
</comment>
<dbReference type="RefSeq" id="WP_233442592.1">
    <property type="nucleotide sequence ID" value="NZ_BAABBE010000001.1"/>
</dbReference>
<reference evidence="3" key="1">
    <citation type="journal article" date="2019" name="Int. J. Syst. Evol. Microbiol.">
        <title>The Global Catalogue of Microorganisms (GCM) 10K type strain sequencing project: providing services to taxonomists for standard genome sequencing and annotation.</title>
        <authorList>
            <consortium name="The Broad Institute Genomics Platform"/>
            <consortium name="The Broad Institute Genome Sequencing Center for Infectious Disease"/>
            <person name="Wu L."/>
            <person name="Ma J."/>
        </authorList>
    </citation>
    <scope>NUCLEOTIDE SEQUENCE [LARGE SCALE GENOMIC DNA]</scope>
    <source>
        <strain evidence="3">JCM 17494</strain>
    </source>
</reference>
<evidence type="ECO:0000313" key="3">
    <source>
        <dbReference type="Proteomes" id="UP001500711"/>
    </source>
</evidence>
<dbReference type="Pfam" id="PF13148">
    <property type="entry name" value="DUF3987"/>
    <property type="match status" value="1"/>
</dbReference>
<organism evidence="2 3">
    <name type="scientific">Lentzea roselyniae</name>
    <dbReference type="NCBI Taxonomy" id="531940"/>
    <lineage>
        <taxon>Bacteria</taxon>
        <taxon>Bacillati</taxon>
        <taxon>Actinomycetota</taxon>
        <taxon>Actinomycetes</taxon>
        <taxon>Pseudonocardiales</taxon>
        <taxon>Pseudonocardiaceae</taxon>
        <taxon>Lentzea</taxon>
    </lineage>
</organism>
<gene>
    <name evidence="2" type="ORF">GCM10022267_04070</name>
</gene>